<dbReference type="GeneID" id="54588299"/>
<evidence type="ECO:0000313" key="2">
    <source>
        <dbReference type="EMBL" id="KAF2248404.1"/>
    </source>
</evidence>
<accession>A0A6A6ICV0</accession>
<feature type="region of interest" description="Disordered" evidence="1">
    <location>
        <begin position="59"/>
        <end position="178"/>
    </location>
</feature>
<sequence>MLSPAPFFHPLLIPTTSLYHPTILQHPHLHILLQASIYIITSPTAPLLLASIQHDHLTTHRHSLSPPATPPRRRHRTLHLPPASAFRATQRRAPAMESRCRRTARPQAPAQQERDRPAPARARRHQRTDPRRLRAYARLRGREELAGDGSQGGGGGAEDAEGLWGPAGAGSWKGEDGVEDWWWGREEVDCGRRDGEEDEIGCCCVRCGGW</sequence>
<keyword evidence="3" id="KW-1185">Reference proteome</keyword>
<dbReference type="AlphaFoldDB" id="A0A6A6ICV0"/>
<organism evidence="2 3">
    <name type="scientific">Trematosphaeria pertusa</name>
    <dbReference type="NCBI Taxonomy" id="390896"/>
    <lineage>
        <taxon>Eukaryota</taxon>
        <taxon>Fungi</taxon>
        <taxon>Dikarya</taxon>
        <taxon>Ascomycota</taxon>
        <taxon>Pezizomycotina</taxon>
        <taxon>Dothideomycetes</taxon>
        <taxon>Pleosporomycetidae</taxon>
        <taxon>Pleosporales</taxon>
        <taxon>Massarineae</taxon>
        <taxon>Trematosphaeriaceae</taxon>
        <taxon>Trematosphaeria</taxon>
    </lineage>
</organism>
<gene>
    <name evidence="2" type="ORF">BU26DRAFT_596334</name>
</gene>
<proteinExistence type="predicted"/>
<reference evidence="2" key="1">
    <citation type="journal article" date="2020" name="Stud. Mycol.">
        <title>101 Dothideomycetes genomes: a test case for predicting lifestyles and emergence of pathogens.</title>
        <authorList>
            <person name="Haridas S."/>
            <person name="Albert R."/>
            <person name="Binder M."/>
            <person name="Bloem J."/>
            <person name="Labutti K."/>
            <person name="Salamov A."/>
            <person name="Andreopoulos B."/>
            <person name="Baker S."/>
            <person name="Barry K."/>
            <person name="Bills G."/>
            <person name="Bluhm B."/>
            <person name="Cannon C."/>
            <person name="Castanera R."/>
            <person name="Culley D."/>
            <person name="Daum C."/>
            <person name="Ezra D."/>
            <person name="Gonzalez J."/>
            <person name="Henrissat B."/>
            <person name="Kuo A."/>
            <person name="Liang C."/>
            <person name="Lipzen A."/>
            <person name="Lutzoni F."/>
            <person name="Magnuson J."/>
            <person name="Mondo S."/>
            <person name="Nolan M."/>
            <person name="Ohm R."/>
            <person name="Pangilinan J."/>
            <person name="Park H.-J."/>
            <person name="Ramirez L."/>
            <person name="Alfaro M."/>
            <person name="Sun H."/>
            <person name="Tritt A."/>
            <person name="Yoshinaga Y."/>
            <person name="Zwiers L.-H."/>
            <person name="Turgeon B."/>
            <person name="Goodwin S."/>
            <person name="Spatafora J."/>
            <person name="Crous P."/>
            <person name="Grigoriev I."/>
        </authorList>
    </citation>
    <scope>NUCLEOTIDE SEQUENCE</scope>
    <source>
        <strain evidence="2">CBS 122368</strain>
    </source>
</reference>
<protein>
    <submittedName>
        <fullName evidence="2">Uncharacterized protein</fullName>
    </submittedName>
</protein>
<evidence type="ECO:0000256" key="1">
    <source>
        <dbReference type="SAM" id="MobiDB-lite"/>
    </source>
</evidence>
<dbReference type="EMBL" id="ML987196">
    <property type="protein sequence ID" value="KAF2248404.1"/>
    <property type="molecule type" value="Genomic_DNA"/>
</dbReference>
<dbReference type="Proteomes" id="UP000800094">
    <property type="component" value="Unassembled WGS sequence"/>
</dbReference>
<evidence type="ECO:0000313" key="3">
    <source>
        <dbReference type="Proteomes" id="UP000800094"/>
    </source>
</evidence>
<dbReference type="RefSeq" id="XP_033683408.1">
    <property type="nucleotide sequence ID" value="XM_033834969.1"/>
</dbReference>
<name>A0A6A6ICV0_9PLEO</name>